<organism evidence="2 3">
    <name type="scientific">Eumeta variegata</name>
    <name type="common">Bagworm moth</name>
    <name type="synonym">Eumeta japonica</name>
    <dbReference type="NCBI Taxonomy" id="151549"/>
    <lineage>
        <taxon>Eukaryota</taxon>
        <taxon>Metazoa</taxon>
        <taxon>Ecdysozoa</taxon>
        <taxon>Arthropoda</taxon>
        <taxon>Hexapoda</taxon>
        <taxon>Insecta</taxon>
        <taxon>Pterygota</taxon>
        <taxon>Neoptera</taxon>
        <taxon>Endopterygota</taxon>
        <taxon>Lepidoptera</taxon>
        <taxon>Glossata</taxon>
        <taxon>Ditrysia</taxon>
        <taxon>Tineoidea</taxon>
        <taxon>Psychidae</taxon>
        <taxon>Oiketicinae</taxon>
        <taxon>Eumeta</taxon>
    </lineage>
</organism>
<feature type="region of interest" description="Disordered" evidence="1">
    <location>
        <begin position="1"/>
        <end position="55"/>
    </location>
</feature>
<protein>
    <submittedName>
        <fullName evidence="2">Uncharacterized protein</fullName>
    </submittedName>
</protein>
<accession>A0A4C1ST37</accession>
<evidence type="ECO:0000313" key="3">
    <source>
        <dbReference type="Proteomes" id="UP000299102"/>
    </source>
</evidence>
<dbReference type="OrthoDB" id="10050074at2759"/>
<sequence length="117" mass="13192">MDDAWWKSSRHRMSQETVTGRFPSLLPGRRRRGSGTAMGWGRGRERGWSKGKRTHTDASKRFFDIAGSHPNALLRAVVDYQPPHPTHLIRRPRNVLTDPPDALTAAVGLNDVNDTHD</sequence>
<gene>
    <name evidence="2" type="ORF">EVAR_6563_1</name>
</gene>
<reference evidence="2 3" key="1">
    <citation type="journal article" date="2019" name="Commun. Biol.">
        <title>The bagworm genome reveals a unique fibroin gene that provides high tensile strength.</title>
        <authorList>
            <person name="Kono N."/>
            <person name="Nakamura H."/>
            <person name="Ohtoshi R."/>
            <person name="Tomita M."/>
            <person name="Numata K."/>
            <person name="Arakawa K."/>
        </authorList>
    </citation>
    <scope>NUCLEOTIDE SEQUENCE [LARGE SCALE GENOMIC DNA]</scope>
</reference>
<name>A0A4C1ST37_EUMVA</name>
<feature type="compositionally biased region" description="Basic and acidic residues" evidence="1">
    <location>
        <begin position="42"/>
        <end position="55"/>
    </location>
</feature>
<dbReference type="EMBL" id="BGZK01000013">
    <property type="protein sequence ID" value="GBP04370.1"/>
    <property type="molecule type" value="Genomic_DNA"/>
</dbReference>
<evidence type="ECO:0000313" key="2">
    <source>
        <dbReference type="EMBL" id="GBP04370.1"/>
    </source>
</evidence>
<comment type="caution">
    <text evidence="2">The sequence shown here is derived from an EMBL/GenBank/DDBJ whole genome shotgun (WGS) entry which is preliminary data.</text>
</comment>
<evidence type="ECO:0000256" key="1">
    <source>
        <dbReference type="SAM" id="MobiDB-lite"/>
    </source>
</evidence>
<keyword evidence="3" id="KW-1185">Reference proteome</keyword>
<dbReference type="Proteomes" id="UP000299102">
    <property type="component" value="Unassembled WGS sequence"/>
</dbReference>
<proteinExistence type="predicted"/>
<dbReference type="AlphaFoldDB" id="A0A4C1ST37"/>